<dbReference type="PANTHER" id="PTHR23155">
    <property type="entry name" value="DISEASE RESISTANCE PROTEIN RP"/>
    <property type="match status" value="1"/>
</dbReference>
<accession>A0A438FT55</accession>
<dbReference type="Proteomes" id="UP000288805">
    <property type="component" value="Unassembled WGS sequence"/>
</dbReference>
<evidence type="ECO:0000313" key="1">
    <source>
        <dbReference type="EMBL" id="RVW63139.1"/>
    </source>
</evidence>
<protein>
    <submittedName>
        <fullName evidence="1">Putative disease resistance protein RGA3</fullName>
    </submittedName>
</protein>
<comment type="caution">
    <text evidence="1">The sequence shown here is derived from an EMBL/GenBank/DDBJ whole genome shotgun (WGS) entry which is preliminary data.</text>
</comment>
<dbReference type="SUPFAM" id="SSF52540">
    <property type="entry name" value="P-loop containing nucleoside triphosphate hydrolases"/>
    <property type="match status" value="1"/>
</dbReference>
<proteinExistence type="predicted"/>
<dbReference type="PANTHER" id="PTHR23155:SF1221">
    <property type="entry name" value="OS11G0481150 PROTEIN"/>
    <property type="match status" value="1"/>
</dbReference>
<dbReference type="GO" id="GO:0006952">
    <property type="term" value="P:defense response"/>
    <property type="evidence" value="ECO:0007669"/>
    <property type="project" value="InterPro"/>
</dbReference>
<gene>
    <name evidence="1" type="primary">RGA3_70</name>
    <name evidence="1" type="ORF">CK203_063273</name>
</gene>
<sequence length="123" mass="14068">MPKKAEPGLDKVADITQSTWERPLTTSLKHAFENRNINEHPNLALIGREIVKMCGGLPSAAKALRGLLRHEEREDKWNIILTSKIWNFPGDKCGILPALRLSYNHLPYPLKRCYNYCAIFPKD</sequence>
<dbReference type="Gene3D" id="1.10.8.430">
    <property type="entry name" value="Helical domain of apoptotic protease-activating factors"/>
    <property type="match status" value="1"/>
</dbReference>
<name>A0A438FT55_VITVI</name>
<dbReference type="GO" id="GO:0043531">
    <property type="term" value="F:ADP binding"/>
    <property type="evidence" value="ECO:0007669"/>
    <property type="project" value="InterPro"/>
</dbReference>
<reference evidence="1 2" key="1">
    <citation type="journal article" date="2018" name="PLoS Genet.">
        <title>Population sequencing reveals clonal diversity and ancestral inbreeding in the grapevine cultivar Chardonnay.</title>
        <authorList>
            <person name="Roach M.J."/>
            <person name="Johnson D.L."/>
            <person name="Bohlmann J."/>
            <person name="van Vuuren H.J."/>
            <person name="Jones S.J."/>
            <person name="Pretorius I.S."/>
            <person name="Schmidt S.A."/>
            <person name="Borneman A.R."/>
        </authorList>
    </citation>
    <scope>NUCLEOTIDE SEQUENCE [LARGE SCALE GENOMIC DNA]</scope>
    <source>
        <strain evidence="2">cv. Chardonnay</strain>
        <tissue evidence="1">Leaf</tissue>
    </source>
</reference>
<dbReference type="InterPro" id="IPR044974">
    <property type="entry name" value="Disease_R_plants"/>
</dbReference>
<organism evidence="1 2">
    <name type="scientific">Vitis vinifera</name>
    <name type="common">Grape</name>
    <dbReference type="NCBI Taxonomy" id="29760"/>
    <lineage>
        <taxon>Eukaryota</taxon>
        <taxon>Viridiplantae</taxon>
        <taxon>Streptophyta</taxon>
        <taxon>Embryophyta</taxon>
        <taxon>Tracheophyta</taxon>
        <taxon>Spermatophyta</taxon>
        <taxon>Magnoliopsida</taxon>
        <taxon>eudicotyledons</taxon>
        <taxon>Gunneridae</taxon>
        <taxon>Pentapetalae</taxon>
        <taxon>rosids</taxon>
        <taxon>Vitales</taxon>
        <taxon>Vitaceae</taxon>
        <taxon>Viteae</taxon>
        <taxon>Vitis</taxon>
    </lineage>
</organism>
<dbReference type="InterPro" id="IPR027417">
    <property type="entry name" value="P-loop_NTPase"/>
</dbReference>
<dbReference type="AlphaFoldDB" id="A0A438FT55"/>
<evidence type="ECO:0000313" key="2">
    <source>
        <dbReference type="Proteomes" id="UP000288805"/>
    </source>
</evidence>
<dbReference type="InterPro" id="IPR042197">
    <property type="entry name" value="Apaf_helical"/>
</dbReference>
<dbReference type="EMBL" id="QGNW01000748">
    <property type="protein sequence ID" value="RVW63139.1"/>
    <property type="molecule type" value="Genomic_DNA"/>
</dbReference>